<dbReference type="EMBL" id="BFAD01000007">
    <property type="protein sequence ID" value="GBE85368.1"/>
    <property type="molecule type" value="Genomic_DNA"/>
</dbReference>
<proteinExistence type="predicted"/>
<gene>
    <name evidence="1" type="ORF">SCP_0705550</name>
</gene>
<keyword evidence="2" id="KW-1185">Reference proteome</keyword>
<evidence type="ECO:0000313" key="1">
    <source>
        <dbReference type="EMBL" id="GBE85368.1"/>
    </source>
</evidence>
<reference evidence="1 2" key="1">
    <citation type="journal article" date="2018" name="Sci. Rep.">
        <title>Genome sequence of the cauliflower mushroom Sparassis crispa (Hanabiratake) and its association with beneficial usage.</title>
        <authorList>
            <person name="Kiyama R."/>
            <person name="Furutani Y."/>
            <person name="Kawaguchi K."/>
            <person name="Nakanishi T."/>
        </authorList>
    </citation>
    <scope>NUCLEOTIDE SEQUENCE [LARGE SCALE GENOMIC DNA]</scope>
</reference>
<name>A0A401GT05_9APHY</name>
<dbReference type="Proteomes" id="UP000287166">
    <property type="component" value="Unassembled WGS sequence"/>
</dbReference>
<dbReference type="AlphaFoldDB" id="A0A401GT05"/>
<accession>A0A401GT05</accession>
<dbReference type="InParanoid" id="A0A401GT05"/>
<organism evidence="1 2">
    <name type="scientific">Sparassis crispa</name>
    <dbReference type="NCBI Taxonomy" id="139825"/>
    <lineage>
        <taxon>Eukaryota</taxon>
        <taxon>Fungi</taxon>
        <taxon>Dikarya</taxon>
        <taxon>Basidiomycota</taxon>
        <taxon>Agaricomycotina</taxon>
        <taxon>Agaricomycetes</taxon>
        <taxon>Polyporales</taxon>
        <taxon>Sparassidaceae</taxon>
        <taxon>Sparassis</taxon>
    </lineage>
</organism>
<dbReference type="GeneID" id="38782285"/>
<sequence length="89" mass="10191">MSELFSSELACPEVEWSELPFSELTGYAFADPELNPMSCFLTPVPKFASPISAQSNQHYFQLDHLAWWEAAIWECIPVRHLDPTPLSEY</sequence>
<dbReference type="RefSeq" id="XP_027616281.1">
    <property type="nucleotide sequence ID" value="XM_027760480.1"/>
</dbReference>
<comment type="caution">
    <text evidence="1">The sequence shown here is derived from an EMBL/GenBank/DDBJ whole genome shotgun (WGS) entry which is preliminary data.</text>
</comment>
<evidence type="ECO:0000313" key="2">
    <source>
        <dbReference type="Proteomes" id="UP000287166"/>
    </source>
</evidence>
<protein>
    <submittedName>
        <fullName evidence="1">Uncharacterized protein</fullName>
    </submittedName>
</protein>